<keyword evidence="3" id="KW-1185">Reference proteome</keyword>
<gene>
    <name evidence="2" type="ORF">CSSPJE1EN1_LOCUS17521</name>
</gene>
<reference evidence="2" key="1">
    <citation type="submission" date="2024-02" db="EMBL/GenBank/DDBJ databases">
        <authorList>
            <consortium name="ELIXIR-Norway"/>
            <consortium name="Elixir Norway"/>
        </authorList>
    </citation>
    <scope>NUCLEOTIDE SEQUENCE</scope>
</reference>
<accession>A0ABP0WYW8</accession>
<protein>
    <submittedName>
        <fullName evidence="2">Uncharacterized protein</fullName>
    </submittedName>
</protein>
<organism evidence="2 3">
    <name type="scientific">Sphagnum jensenii</name>
    <dbReference type="NCBI Taxonomy" id="128206"/>
    <lineage>
        <taxon>Eukaryota</taxon>
        <taxon>Viridiplantae</taxon>
        <taxon>Streptophyta</taxon>
        <taxon>Embryophyta</taxon>
        <taxon>Bryophyta</taxon>
        <taxon>Sphagnophytina</taxon>
        <taxon>Sphagnopsida</taxon>
        <taxon>Sphagnales</taxon>
        <taxon>Sphagnaceae</taxon>
        <taxon>Sphagnum</taxon>
    </lineage>
</organism>
<proteinExistence type="predicted"/>
<sequence length="123" mass="13957">MEDRPSFGNAGAGDGSVHKRCMKAMENPRPPVVPCLRNGDIRFTIIGNKYYFEPSSSAAHHLQQRLKEKLGDVRSAVDDDFIQLAISRRHLHNQKENLEEEDDLLLANAVQIEQQDLFPQLFA</sequence>
<dbReference type="EMBL" id="OZ020099">
    <property type="protein sequence ID" value="CAK9272043.1"/>
    <property type="molecule type" value="Genomic_DNA"/>
</dbReference>
<evidence type="ECO:0000313" key="3">
    <source>
        <dbReference type="Proteomes" id="UP001497444"/>
    </source>
</evidence>
<dbReference type="Proteomes" id="UP001497444">
    <property type="component" value="Chromosome 4"/>
</dbReference>
<name>A0ABP0WYW8_9BRYO</name>
<keyword evidence="1" id="KW-0175">Coiled coil</keyword>
<evidence type="ECO:0000256" key="1">
    <source>
        <dbReference type="SAM" id="Coils"/>
    </source>
</evidence>
<evidence type="ECO:0000313" key="2">
    <source>
        <dbReference type="EMBL" id="CAK9272043.1"/>
    </source>
</evidence>
<feature type="coiled-coil region" evidence="1">
    <location>
        <begin position="88"/>
        <end position="115"/>
    </location>
</feature>